<feature type="transmembrane region" description="Helical" evidence="5">
    <location>
        <begin position="298"/>
        <end position="320"/>
    </location>
</feature>
<gene>
    <name evidence="6" type="ORF">ACFPP7_24645</name>
</gene>
<dbReference type="Pfam" id="PF03595">
    <property type="entry name" value="SLAC1"/>
    <property type="match status" value="1"/>
</dbReference>
<feature type="transmembrane region" description="Helical" evidence="5">
    <location>
        <begin position="274"/>
        <end position="292"/>
    </location>
</feature>
<dbReference type="Proteomes" id="UP001596084">
    <property type="component" value="Unassembled WGS sequence"/>
</dbReference>
<protein>
    <submittedName>
        <fullName evidence="6">SLAC1 anion channel family protein</fullName>
    </submittedName>
</protein>
<keyword evidence="3 5" id="KW-1133">Transmembrane helix</keyword>
<evidence type="ECO:0000256" key="1">
    <source>
        <dbReference type="ARBA" id="ARBA00004141"/>
    </source>
</evidence>
<accession>A0ABW0QKD7</accession>
<dbReference type="InterPro" id="IPR004695">
    <property type="entry name" value="SLAC1/Mae1/Ssu1/TehA"/>
</dbReference>
<feature type="transmembrane region" description="Helical" evidence="5">
    <location>
        <begin position="181"/>
        <end position="206"/>
    </location>
</feature>
<evidence type="ECO:0000313" key="6">
    <source>
        <dbReference type="EMBL" id="MFC5524072.1"/>
    </source>
</evidence>
<dbReference type="Gene3D" id="1.50.10.150">
    <property type="entry name" value="Voltage-dependent anion channel"/>
    <property type="match status" value="1"/>
</dbReference>
<organism evidence="6 7">
    <name type="scientific">Polaromonas jejuensis</name>
    <dbReference type="NCBI Taxonomy" id="457502"/>
    <lineage>
        <taxon>Bacteria</taxon>
        <taxon>Pseudomonadati</taxon>
        <taxon>Pseudomonadota</taxon>
        <taxon>Betaproteobacteria</taxon>
        <taxon>Burkholderiales</taxon>
        <taxon>Comamonadaceae</taxon>
        <taxon>Polaromonas</taxon>
    </lineage>
</organism>
<evidence type="ECO:0000256" key="3">
    <source>
        <dbReference type="ARBA" id="ARBA00022989"/>
    </source>
</evidence>
<dbReference type="CDD" id="cd09323">
    <property type="entry name" value="TDT_SLAC1_like"/>
    <property type="match status" value="1"/>
</dbReference>
<evidence type="ECO:0000256" key="5">
    <source>
        <dbReference type="SAM" id="Phobius"/>
    </source>
</evidence>
<feature type="transmembrane region" description="Helical" evidence="5">
    <location>
        <begin position="20"/>
        <end position="42"/>
    </location>
</feature>
<name>A0ABW0QKD7_9BURK</name>
<feature type="transmembrane region" description="Helical" evidence="5">
    <location>
        <begin position="54"/>
        <end position="75"/>
    </location>
</feature>
<keyword evidence="7" id="KW-1185">Reference proteome</keyword>
<comment type="subcellular location">
    <subcellularLocation>
        <location evidence="1">Membrane</location>
        <topology evidence="1">Multi-pass membrane protein</topology>
    </subcellularLocation>
</comment>
<evidence type="ECO:0000256" key="2">
    <source>
        <dbReference type="ARBA" id="ARBA00022692"/>
    </source>
</evidence>
<evidence type="ECO:0000313" key="7">
    <source>
        <dbReference type="Proteomes" id="UP001596084"/>
    </source>
</evidence>
<dbReference type="PANTHER" id="PTHR37955">
    <property type="entry name" value="TELLURITE RESISTANCE PROTEIN TEHA"/>
    <property type="match status" value="1"/>
</dbReference>
<sequence length="337" mass="35939">MNTTAAHPSADTRNAAPDSALHHLPVSLFGAVMSLSALCLAWRIAAAAYSLPTLISETIGGAAVLVFLVLCAAYGMKLVRAPAAVHAEFVHPVAANFFATFIISLLLLPAVLLPYARPLAGALWVLGALLMVLFAWWMVKRWMSVRQQLAHATPAWIVPVVGTLDIPITGNLLGWPGLYEVALFSLAVGLFFTLPLFALIFARLLLEEPMPAAQRPSLLILLAPFAVGFSAYVGTVGQMDLLASGLFYLALFMLAVLFPKLLDLPGCCPFRVSWWAAGFPMAAASIAALTYATHLGAAFAHILALMLLAFTTLLVLGLAWRTLHGIAQGELKTLTLA</sequence>
<keyword evidence="2 5" id="KW-0812">Transmembrane</keyword>
<dbReference type="PANTHER" id="PTHR37955:SF1">
    <property type="entry name" value="DEP DOMAIN-CONTAINING PROTEIN"/>
    <property type="match status" value="1"/>
</dbReference>
<dbReference type="RefSeq" id="WP_068832003.1">
    <property type="nucleotide sequence ID" value="NZ_JBHSMX010000066.1"/>
</dbReference>
<feature type="transmembrane region" description="Helical" evidence="5">
    <location>
        <begin position="122"/>
        <end position="139"/>
    </location>
</feature>
<feature type="transmembrane region" description="Helical" evidence="5">
    <location>
        <begin position="218"/>
        <end position="235"/>
    </location>
</feature>
<feature type="transmembrane region" description="Helical" evidence="5">
    <location>
        <begin position="241"/>
        <end position="262"/>
    </location>
</feature>
<comment type="caution">
    <text evidence="6">The sequence shown here is derived from an EMBL/GenBank/DDBJ whole genome shotgun (WGS) entry which is preliminary data.</text>
</comment>
<keyword evidence="4 5" id="KW-0472">Membrane</keyword>
<dbReference type="EMBL" id="JBHSMX010000066">
    <property type="protein sequence ID" value="MFC5524072.1"/>
    <property type="molecule type" value="Genomic_DNA"/>
</dbReference>
<feature type="transmembrane region" description="Helical" evidence="5">
    <location>
        <begin position="95"/>
        <end position="115"/>
    </location>
</feature>
<proteinExistence type="predicted"/>
<dbReference type="InterPro" id="IPR052951">
    <property type="entry name" value="Tellurite_res_ion_channel"/>
</dbReference>
<dbReference type="InterPro" id="IPR038665">
    <property type="entry name" value="Voltage-dep_anion_channel_sf"/>
</dbReference>
<reference evidence="7" key="1">
    <citation type="journal article" date="2019" name="Int. J. Syst. Evol. Microbiol.">
        <title>The Global Catalogue of Microorganisms (GCM) 10K type strain sequencing project: providing services to taxonomists for standard genome sequencing and annotation.</title>
        <authorList>
            <consortium name="The Broad Institute Genomics Platform"/>
            <consortium name="The Broad Institute Genome Sequencing Center for Infectious Disease"/>
            <person name="Wu L."/>
            <person name="Ma J."/>
        </authorList>
    </citation>
    <scope>NUCLEOTIDE SEQUENCE [LARGE SCALE GENOMIC DNA]</scope>
    <source>
        <strain evidence="7">CGMCC 4.7277</strain>
    </source>
</reference>
<evidence type="ECO:0000256" key="4">
    <source>
        <dbReference type="ARBA" id="ARBA00023136"/>
    </source>
</evidence>